<proteinExistence type="inferred from homology"/>
<evidence type="ECO:0000313" key="11">
    <source>
        <dbReference type="EMBL" id="ABQ43715.1"/>
    </source>
</evidence>
<accession>A7XCL2</accession>
<dbReference type="GO" id="GO:0000428">
    <property type="term" value="C:DNA-directed RNA polymerase complex"/>
    <property type="evidence" value="ECO:0007669"/>
    <property type="project" value="UniProtKB-KW"/>
</dbReference>
<evidence type="ECO:0000313" key="12">
    <source>
        <dbReference type="Proteomes" id="UP000099606"/>
    </source>
</evidence>
<evidence type="ECO:0000256" key="2">
    <source>
        <dbReference type="ARBA" id="ARBA00005370"/>
    </source>
</evidence>
<comment type="subcellular location">
    <subcellularLocation>
        <location evidence="1">Virion</location>
    </subcellularLocation>
</comment>
<dbReference type="Proteomes" id="UP000130031">
    <property type="component" value="Segment"/>
</dbReference>
<keyword evidence="8" id="KW-0804">Transcription</keyword>
<name>A7XCL2_9POXV</name>
<reference evidence="12 13" key="1">
    <citation type="journal article" date="2007" name="Virus Res.">
        <title>Comparative genetic analysis of genomic DNA sequences of two human isolates of Tanapox virus.</title>
        <authorList>
            <person name="Nazarian S.H."/>
            <person name="Barrett J.W."/>
            <person name="Frace A.M."/>
            <person name="Olsen-Rasmussen M."/>
            <person name="Khristova M."/>
            <person name="Shaban M."/>
            <person name="Neering S."/>
            <person name="Li Y."/>
            <person name="Damon I.K."/>
            <person name="Esposito J.J."/>
            <person name="Essani K."/>
            <person name="McFadden G."/>
        </authorList>
    </citation>
    <scope>NUCLEOTIDE SEQUENCE [LARGE SCALE GENOMIC DNA]</scope>
    <source>
        <strain evidence="10">TPV-Kenya</strain>
        <strain evidence="11">TPV-RoC</strain>
    </source>
</reference>
<dbReference type="EMBL" id="EF420157">
    <property type="protein sequence ID" value="ABQ43715.1"/>
    <property type="molecule type" value="Genomic_DNA"/>
</dbReference>
<dbReference type="GO" id="GO:0003899">
    <property type="term" value="F:DNA-directed RNA polymerase activity"/>
    <property type="evidence" value="ECO:0007669"/>
    <property type="project" value="UniProtKB-EC"/>
</dbReference>
<keyword evidence="5" id="KW-0240">DNA-directed RNA polymerase</keyword>
<dbReference type="InterPro" id="IPR004973">
    <property type="entry name" value="DNA-dir_RNA_pol_18kDa_poxviral"/>
</dbReference>
<evidence type="ECO:0000256" key="6">
    <source>
        <dbReference type="ARBA" id="ARBA00022679"/>
    </source>
</evidence>
<evidence type="ECO:0000313" key="13">
    <source>
        <dbReference type="Proteomes" id="UP000130031"/>
    </source>
</evidence>
<evidence type="ECO:0000256" key="9">
    <source>
        <dbReference type="ARBA" id="ARBA00048552"/>
    </source>
</evidence>
<evidence type="ECO:0000256" key="4">
    <source>
        <dbReference type="ARBA" id="ARBA00015780"/>
    </source>
</evidence>
<organism evidence="10 13">
    <name type="scientific">Tanapox virus</name>
    <dbReference type="NCBI Taxonomy" id="99000"/>
    <lineage>
        <taxon>Viruses</taxon>
        <taxon>Varidnaviria</taxon>
        <taxon>Bamfordvirae</taxon>
        <taxon>Nucleocytoviricota</taxon>
        <taxon>Pokkesviricetes</taxon>
        <taxon>Chitovirales</taxon>
        <taxon>Poxviridae</taxon>
        <taxon>Chordopoxvirinae</taxon>
        <taxon>Yatapoxvirus</taxon>
        <taxon>Yatapoxvirus tanapox</taxon>
    </lineage>
</organism>
<comment type="catalytic activity">
    <reaction evidence="9">
        <text>RNA(n) + a ribonucleoside 5'-triphosphate = RNA(n+1) + diphosphate</text>
        <dbReference type="Rhea" id="RHEA:21248"/>
        <dbReference type="Rhea" id="RHEA-COMP:14527"/>
        <dbReference type="Rhea" id="RHEA-COMP:17342"/>
        <dbReference type="ChEBI" id="CHEBI:33019"/>
        <dbReference type="ChEBI" id="CHEBI:61557"/>
        <dbReference type="ChEBI" id="CHEBI:140395"/>
        <dbReference type="EC" id="2.7.7.6"/>
    </reaction>
</comment>
<dbReference type="Pfam" id="PF03293">
    <property type="entry name" value="Pox_RNA_pol"/>
    <property type="match status" value="1"/>
</dbReference>
<evidence type="ECO:0000256" key="7">
    <source>
        <dbReference type="ARBA" id="ARBA00022844"/>
    </source>
</evidence>
<evidence type="ECO:0000256" key="3">
    <source>
        <dbReference type="ARBA" id="ARBA00012418"/>
    </source>
</evidence>
<evidence type="ECO:0000313" key="10">
    <source>
        <dbReference type="EMBL" id="ABQ43560.1"/>
    </source>
</evidence>
<sequence length="160" mass="17920">MSTFTKKVYLPVNLSPHELTLDLKQNIKDAVIKSYLHRESGGVMAKKIDICFENELPLGEIINNNIVVKVPCLVTYKYYKNGDVVRGTLNIENESNVTILCGDLICKLSRDSGTVSFNDSKYCFIRNGIAYDNGKEVSAVLKEEQQGMESNFVFLASILD</sequence>
<evidence type="ECO:0000256" key="5">
    <source>
        <dbReference type="ARBA" id="ARBA00022478"/>
    </source>
</evidence>
<dbReference type="GO" id="GO:0003677">
    <property type="term" value="F:DNA binding"/>
    <property type="evidence" value="ECO:0007669"/>
    <property type="project" value="InterPro"/>
</dbReference>
<comment type="similarity">
    <text evidence="2">Belongs to the poxviridae DNA-directed RNA polymerase 18 kDa subunit family.</text>
</comment>
<gene>
    <name evidence="10" type="primary">85R</name>
</gene>
<dbReference type="EC" id="2.7.7.6" evidence="3"/>
<keyword evidence="7" id="KW-0946">Virion</keyword>
<protein>
    <recommendedName>
        <fullName evidence="4">DNA-directed RNA polymerase 18 kDa subunit</fullName>
        <ecNumber evidence="3">2.7.7.6</ecNumber>
    </recommendedName>
</protein>
<dbReference type="EMBL" id="EF420156">
    <property type="protein sequence ID" value="ABQ43560.1"/>
    <property type="molecule type" value="Genomic_DNA"/>
</dbReference>
<dbReference type="GO" id="GO:0044423">
    <property type="term" value="C:virion component"/>
    <property type="evidence" value="ECO:0007669"/>
    <property type="project" value="UniProtKB-KW"/>
</dbReference>
<dbReference type="Proteomes" id="UP000099606">
    <property type="component" value="Segment"/>
</dbReference>
<dbReference type="GO" id="GO:0019083">
    <property type="term" value="P:viral transcription"/>
    <property type="evidence" value="ECO:0007669"/>
    <property type="project" value="InterPro"/>
</dbReference>
<evidence type="ECO:0000256" key="1">
    <source>
        <dbReference type="ARBA" id="ARBA00004328"/>
    </source>
</evidence>
<keyword evidence="6" id="KW-0808">Transferase</keyword>
<evidence type="ECO:0000256" key="8">
    <source>
        <dbReference type="ARBA" id="ARBA00023163"/>
    </source>
</evidence>